<accession>A0A1G4T3Z8</accession>
<reference evidence="3" key="1">
    <citation type="submission" date="2016-10" db="EMBL/GenBank/DDBJ databases">
        <authorList>
            <person name="Varghese N."/>
            <person name="Submissions S."/>
        </authorList>
    </citation>
    <scope>NUCLEOTIDE SEQUENCE [LARGE SCALE GENOMIC DNA]</scope>
    <source>
        <strain evidence="3">CGMCC 1.3431</strain>
    </source>
</reference>
<feature type="transmembrane region" description="Helical" evidence="1">
    <location>
        <begin position="63"/>
        <end position="85"/>
    </location>
</feature>
<name>A0A1G4T3Z8_9CAUL</name>
<evidence type="ECO:0000256" key="1">
    <source>
        <dbReference type="SAM" id="Phobius"/>
    </source>
</evidence>
<keyword evidence="1" id="KW-1133">Transmembrane helix</keyword>
<dbReference type="Proteomes" id="UP000199150">
    <property type="component" value="Unassembled WGS sequence"/>
</dbReference>
<dbReference type="STRING" id="260084.SAMN02927928_3240"/>
<keyword evidence="3" id="KW-1185">Reference proteome</keyword>
<dbReference type="AlphaFoldDB" id="A0A1G4T3Z8"/>
<gene>
    <name evidence="2" type="ORF">SAMN02927928_3240</name>
</gene>
<dbReference type="RefSeq" id="WP_090650037.1">
    <property type="nucleotide sequence ID" value="NZ_CBCRYE010000005.1"/>
</dbReference>
<sequence>MKNRLPLIITLAGLAAAVYAVILNLVTAVPTAAQSFVIQSLIFAVVAIVCGIYALRRGGGWRFLAIAMIGPSVFVIADAGMRLALYLRQGV</sequence>
<organism evidence="2 3">
    <name type="scientific">Asticcacaulis taihuensis</name>
    <dbReference type="NCBI Taxonomy" id="260084"/>
    <lineage>
        <taxon>Bacteria</taxon>
        <taxon>Pseudomonadati</taxon>
        <taxon>Pseudomonadota</taxon>
        <taxon>Alphaproteobacteria</taxon>
        <taxon>Caulobacterales</taxon>
        <taxon>Caulobacteraceae</taxon>
        <taxon>Asticcacaulis</taxon>
    </lineage>
</organism>
<dbReference type="OrthoDB" id="9901275at2"/>
<dbReference type="EMBL" id="FMTS01000006">
    <property type="protein sequence ID" value="SCW76113.1"/>
    <property type="molecule type" value="Genomic_DNA"/>
</dbReference>
<keyword evidence="1" id="KW-0472">Membrane</keyword>
<evidence type="ECO:0000313" key="2">
    <source>
        <dbReference type="EMBL" id="SCW76113.1"/>
    </source>
</evidence>
<keyword evidence="1" id="KW-0812">Transmembrane</keyword>
<evidence type="ECO:0000313" key="3">
    <source>
        <dbReference type="Proteomes" id="UP000199150"/>
    </source>
</evidence>
<protein>
    <submittedName>
        <fullName evidence="2">Uncharacterized protein</fullName>
    </submittedName>
</protein>
<proteinExistence type="predicted"/>
<feature type="transmembrane region" description="Helical" evidence="1">
    <location>
        <begin position="36"/>
        <end position="56"/>
    </location>
</feature>